<feature type="compositionally biased region" description="Basic residues" evidence="1">
    <location>
        <begin position="50"/>
        <end position="60"/>
    </location>
</feature>
<feature type="compositionally biased region" description="Pro residues" evidence="1">
    <location>
        <begin position="37"/>
        <end position="46"/>
    </location>
</feature>
<evidence type="ECO:0000256" key="1">
    <source>
        <dbReference type="SAM" id="MobiDB-lite"/>
    </source>
</evidence>
<dbReference type="EMBL" id="JANVFU010000010">
    <property type="protein sequence ID" value="KAJ3742308.1"/>
    <property type="molecule type" value="Genomic_DNA"/>
</dbReference>
<protein>
    <recommendedName>
        <fullName evidence="2">DUF6699 domain-containing protein</fullName>
    </recommendedName>
</protein>
<name>A0A9W8TVL3_9AGAR</name>
<feature type="domain" description="DUF6699" evidence="2">
    <location>
        <begin position="82"/>
        <end position="216"/>
    </location>
</feature>
<evidence type="ECO:0000259" key="2">
    <source>
        <dbReference type="Pfam" id="PF20415"/>
    </source>
</evidence>
<accession>A0A9W8TVL3</accession>
<sequence>MPGKHVRFASISTAYPPPAVPSLSYSVASVPSSSGPWTPPSRPSVLPPSHHGHSHHKRSHSYPAPQATRVHSLLAYSHHPVINYDVSLPSSTITTTQIGLSTTAFSEPAVYPPVSFIVLHIPHYIWPITVHASYNGHYVTVNDVFTEVYHALRKNVTSAEYNAIPSRKETEKVRMAYETRYKRLRDRHASQSEKQQGVKRVDFLTGHTRFMGLSISPGHGGSSVWVLRLS</sequence>
<proteinExistence type="predicted"/>
<dbReference type="Pfam" id="PF20415">
    <property type="entry name" value="DUF6699"/>
    <property type="match status" value="1"/>
</dbReference>
<dbReference type="AlphaFoldDB" id="A0A9W8TVL3"/>
<reference evidence="3 4" key="1">
    <citation type="journal article" date="2023" name="Proc. Natl. Acad. Sci. U.S.A.">
        <title>A global phylogenomic analysis of the shiitake genus Lentinula.</title>
        <authorList>
            <person name="Sierra-Patev S."/>
            <person name="Min B."/>
            <person name="Naranjo-Ortiz M."/>
            <person name="Looney B."/>
            <person name="Konkel Z."/>
            <person name="Slot J.C."/>
            <person name="Sakamoto Y."/>
            <person name="Steenwyk J.L."/>
            <person name="Rokas A."/>
            <person name="Carro J."/>
            <person name="Camarero S."/>
            <person name="Ferreira P."/>
            <person name="Molpeceres G."/>
            <person name="Ruiz-Duenas F.J."/>
            <person name="Serrano A."/>
            <person name="Henrissat B."/>
            <person name="Drula E."/>
            <person name="Hughes K.W."/>
            <person name="Mata J.L."/>
            <person name="Ishikawa N.K."/>
            <person name="Vargas-Isla R."/>
            <person name="Ushijima S."/>
            <person name="Smith C.A."/>
            <person name="Donoghue J."/>
            <person name="Ahrendt S."/>
            <person name="Andreopoulos W."/>
            <person name="He G."/>
            <person name="LaButti K."/>
            <person name="Lipzen A."/>
            <person name="Ng V."/>
            <person name="Riley R."/>
            <person name="Sandor L."/>
            <person name="Barry K."/>
            <person name="Martinez A.T."/>
            <person name="Xiao Y."/>
            <person name="Gibbons J.G."/>
            <person name="Terashima K."/>
            <person name="Grigoriev I.V."/>
            <person name="Hibbett D."/>
        </authorList>
    </citation>
    <scope>NUCLEOTIDE SEQUENCE [LARGE SCALE GENOMIC DNA]</scope>
    <source>
        <strain evidence="3 4">TFB7810</strain>
    </source>
</reference>
<gene>
    <name evidence="3" type="ORF">DFH05DRAFT_1500169</name>
</gene>
<keyword evidence="4" id="KW-1185">Reference proteome</keyword>
<feature type="region of interest" description="Disordered" evidence="1">
    <location>
        <begin position="37"/>
        <end position="64"/>
    </location>
</feature>
<evidence type="ECO:0000313" key="4">
    <source>
        <dbReference type="Proteomes" id="UP001142393"/>
    </source>
</evidence>
<dbReference type="Proteomes" id="UP001142393">
    <property type="component" value="Unassembled WGS sequence"/>
</dbReference>
<dbReference type="InterPro" id="IPR046522">
    <property type="entry name" value="DUF6699"/>
</dbReference>
<comment type="caution">
    <text evidence="3">The sequence shown here is derived from an EMBL/GenBank/DDBJ whole genome shotgun (WGS) entry which is preliminary data.</text>
</comment>
<organism evidence="3 4">
    <name type="scientific">Lentinula detonsa</name>
    <dbReference type="NCBI Taxonomy" id="2804962"/>
    <lineage>
        <taxon>Eukaryota</taxon>
        <taxon>Fungi</taxon>
        <taxon>Dikarya</taxon>
        <taxon>Basidiomycota</taxon>
        <taxon>Agaricomycotina</taxon>
        <taxon>Agaricomycetes</taxon>
        <taxon>Agaricomycetidae</taxon>
        <taxon>Agaricales</taxon>
        <taxon>Marasmiineae</taxon>
        <taxon>Omphalotaceae</taxon>
        <taxon>Lentinula</taxon>
    </lineage>
</organism>
<evidence type="ECO:0000313" key="3">
    <source>
        <dbReference type="EMBL" id="KAJ3742308.1"/>
    </source>
</evidence>